<comment type="caution">
    <text evidence="2">The sequence shown here is derived from an EMBL/GenBank/DDBJ whole genome shotgun (WGS) entry which is preliminary data.</text>
</comment>
<feature type="domain" description="AMP-dependent synthetase/ligase" evidence="1">
    <location>
        <begin position="76"/>
        <end position="303"/>
    </location>
</feature>
<dbReference type="AlphaFoldDB" id="A0A1V4SN44"/>
<sequence>MWLTMNKEKYGEYFEKKNREVSDFFKVWLSYEEIRQIQQEKLNEVLQYVIGNSKYYSQTLADYKNVEVRLSDLQKLPFTEKKHLQEQLENMLCIDYKDAFVYCETSGTTGKAVPCPRSPIDKIFVNLNWTYGWRYILGTEKKHVVGISGPTELYGVVDTFSDVFNNLGHCVAKINPFAHRLNFNKALEVMRDLRMTIFCGTPTVCMMLAKACKTYGFDIKKDFSLERIFLTGELCSNEMARNISRIWGAKAINHPYGSQELFSISTACKNDHLHLLPLDYIYEVVDCKTGEYIGETGMGELVITMLEKGAKPLIRFKTGDYVRVEKNDDCTFPSYVVEPLGRVKDILTLNNKEVTAFEIEELIVKELESCFGYSLTIDTVEDRDFLRIELDLEDSGILSREAENKILRNIKEYVGVDSEIAVSQLGSETTLGANIGWKAARVQDKRIVMDAEKLLAIEMGKKRMI</sequence>
<evidence type="ECO:0000313" key="3">
    <source>
        <dbReference type="Proteomes" id="UP000191554"/>
    </source>
</evidence>
<dbReference type="GO" id="GO:0047475">
    <property type="term" value="F:phenylacetate-CoA ligase activity"/>
    <property type="evidence" value="ECO:0007669"/>
    <property type="project" value="UniProtKB-EC"/>
</dbReference>
<proteinExistence type="predicted"/>
<reference evidence="2 3" key="1">
    <citation type="submission" date="2017-03" db="EMBL/GenBank/DDBJ databases">
        <title>Genome sequence of Clostridium hungatei DSM 14427.</title>
        <authorList>
            <person name="Poehlein A."/>
            <person name="Daniel R."/>
        </authorList>
    </citation>
    <scope>NUCLEOTIDE SEQUENCE [LARGE SCALE GENOMIC DNA]</scope>
    <source>
        <strain evidence="2 3">DSM 14427</strain>
    </source>
</reference>
<dbReference type="PANTHER" id="PTHR43845">
    <property type="entry name" value="BLR5969 PROTEIN"/>
    <property type="match status" value="1"/>
</dbReference>
<dbReference type="STRING" id="48256.CLHUN_11100"/>
<gene>
    <name evidence="2" type="primary">paaK_2</name>
    <name evidence="2" type="ORF">CLHUN_11100</name>
</gene>
<evidence type="ECO:0000259" key="1">
    <source>
        <dbReference type="Pfam" id="PF00501"/>
    </source>
</evidence>
<dbReference type="Proteomes" id="UP000191554">
    <property type="component" value="Unassembled WGS sequence"/>
</dbReference>
<dbReference type="EMBL" id="MZGX01000005">
    <property type="protein sequence ID" value="OPX45223.1"/>
    <property type="molecule type" value="Genomic_DNA"/>
</dbReference>
<accession>A0A1V4SN44</accession>
<keyword evidence="3" id="KW-1185">Reference proteome</keyword>
<dbReference type="Gene3D" id="3.40.50.12780">
    <property type="entry name" value="N-terminal domain of ligase-like"/>
    <property type="match status" value="1"/>
</dbReference>
<dbReference type="PANTHER" id="PTHR43845:SF1">
    <property type="entry name" value="BLR5969 PROTEIN"/>
    <property type="match status" value="1"/>
</dbReference>
<dbReference type="OrthoDB" id="580775at2"/>
<dbReference type="InterPro" id="IPR000873">
    <property type="entry name" value="AMP-dep_synth/lig_dom"/>
</dbReference>
<name>A0A1V4SN44_RUMHU</name>
<dbReference type="Pfam" id="PF00501">
    <property type="entry name" value="AMP-binding"/>
    <property type="match status" value="1"/>
</dbReference>
<organism evidence="2 3">
    <name type="scientific">Ruminiclostridium hungatei</name>
    <name type="common">Clostridium hungatei</name>
    <dbReference type="NCBI Taxonomy" id="48256"/>
    <lineage>
        <taxon>Bacteria</taxon>
        <taxon>Bacillati</taxon>
        <taxon>Bacillota</taxon>
        <taxon>Clostridia</taxon>
        <taxon>Eubacteriales</taxon>
        <taxon>Oscillospiraceae</taxon>
        <taxon>Ruminiclostridium</taxon>
    </lineage>
</organism>
<evidence type="ECO:0000313" key="2">
    <source>
        <dbReference type="EMBL" id="OPX45223.1"/>
    </source>
</evidence>
<dbReference type="EC" id="6.2.1.30" evidence="2"/>
<keyword evidence="2" id="KW-0436">Ligase</keyword>
<dbReference type="RefSeq" id="WP_080063553.1">
    <property type="nucleotide sequence ID" value="NZ_MZGX01000005.1"/>
</dbReference>
<dbReference type="SUPFAM" id="SSF56801">
    <property type="entry name" value="Acetyl-CoA synthetase-like"/>
    <property type="match status" value="1"/>
</dbReference>
<protein>
    <submittedName>
        <fullName evidence="2">Phenylacetate-coenzyme A ligase</fullName>
        <ecNumber evidence="2">6.2.1.30</ecNumber>
    </submittedName>
</protein>
<dbReference type="InterPro" id="IPR042099">
    <property type="entry name" value="ANL_N_sf"/>
</dbReference>